<dbReference type="InterPro" id="IPR025875">
    <property type="entry name" value="Leu-rich_rpt_4"/>
</dbReference>
<dbReference type="InParanoid" id="A0A0D1YP38"/>
<sequence>MAASEQSPAFNMDDQVTDGKPSVSGHKKSGSSSSLRNAEGWDGKLRVEKKQAVLVNPEVLEGISEPEESDEEDPLVEKIEADEDLTADIEDDAEEIDLVHCRIQSIEALKLHRFTALRRLCLRQNQITNTEGVFPSNLASTLTELDLYDNLISHIRGFEELRELTILDLSFNKIKHIKRIQNLKKLTDLYFVQNKISTIEGLDGLDCLRNLELGGNRIREIQGLDTLSNLRELWLGKNKITEIKGLDSLTNLTILSIQANRIRSITGLEKLVNLEQLHISNNALTSISGLAHNTKLQVIDVSSNPIERLEGLETLSELEEFWASWCKISSFEEVEKQLGDKENLNTVYFEGNPLQTRGPVLYRNKIRLALPRVKQIDATFVKVE</sequence>
<dbReference type="VEuPathDB" id="FungiDB:PV09_06251"/>
<reference evidence="4 5" key="1">
    <citation type="submission" date="2015-01" db="EMBL/GenBank/DDBJ databases">
        <title>The Genome Sequence of Ochroconis gallopava CBS43764.</title>
        <authorList>
            <consortium name="The Broad Institute Genomics Platform"/>
            <person name="Cuomo C."/>
            <person name="de Hoog S."/>
            <person name="Gorbushina A."/>
            <person name="Stielow B."/>
            <person name="Teixiera M."/>
            <person name="Abouelleil A."/>
            <person name="Chapman S.B."/>
            <person name="Priest M."/>
            <person name="Young S.K."/>
            <person name="Wortman J."/>
            <person name="Nusbaum C."/>
            <person name="Birren B."/>
        </authorList>
    </citation>
    <scope>NUCLEOTIDE SEQUENCE [LARGE SCALE GENOMIC DNA]</scope>
    <source>
        <strain evidence="4 5">CBS 43764</strain>
    </source>
</reference>
<organism evidence="4 5">
    <name type="scientific">Verruconis gallopava</name>
    <dbReference type="NCBI Taxonomy" id="253628"/>
    <lineage>
        <taxon>Eukaryota</taxon>
        <taxon>Fungi</taxon>
        <taxon>Dikarya</taxon>
        <taxon>Ascomycota</taxon>
        <taxon>Pezizomycotina</taxon>
        <taxon>Dothideomycetes</taxon>
        <taxon>Pleosporomycetidae</taxon>
        <taxon>Venturiales</taxon>
        <taxon>Sympoventuriaceae</taxon>
        <taxon>Verruconis</taxon>
    </lineage>
</organism>
<dbReference type="InterPro" id="IPR003591">
    <property type="entry name" value="Leu-rich_rpt_typical-subtyp"/>
</dbReference>
<dbReference type="SMART" id="SM00369">
    <property type="entry name" value="LRR_TYP"/>
    <property type="match status" value="6"/>
</dbReference>
<dbReference type="Pfam" id="PF13855">
    <property type="entry name" value="LRR_8"/>
    <property type="match status" value="1"/>
</dbReference>
<feature type="compositionally biased region" description="Low complexity" evidence="3">
    <location>
        <begin position="19"/>
        <end position="34"/>
    </location>
</feature>
<dbReference type="OrthoDB" id="266138at2759"/>
<evidence type="ECO:0000256" key="1">
    <source>
        <dbReference type="ARBA" id="ARBA00022614"/>
    </source>
</evidence>
<evidence type="ECO:0000313" key="5">
    <source>
        <dbReference type="Proteomes" id="UP000053259"/>
    </source>
</evidence>
<gene>
    <name evidence="4" type="ORF">PV09_06251</name>
</gene>
<dbReference type="SUPFAM" id="SSF52058">
    <property type="entry name" value="L domain-like"/>
    <property type="match status" value="1"/>
</dbReference>
<dbReference type="HOGENOM" id="CLU_044236_0_0_1"/>
<dbReference type="InterPro" id="IPR050836">
    <property type="entry name" value="SDS22/Internalin_LRR"/>
</dbReference>
<keyword evidence="2" id="KW-0677">Repeat</keyword>
<dbReference type="GeneID" id="27314224"/>
<evidence type="ECO:0000256" key="2">
    <source>
        <dbReference type="ARBA" id="ARBA00022737"/>
    </source>
</evidence>
<dbReference type="InterPro" id="IPR032675">
    <property type="entry name" value="LRR_dom_sf"/>
</dbReference>
<protein>
    <recommendedName>
        <fullName evidence="6">Protein phosphatase 1 regulatory subunit 7</fullName>
    </recommendedName>
</protein>
<evidence type="ECO:0000256" key="3">
    <source>
        <dbReference type="SAM" id="MobiDB-lite"/>
    </source>
</evidence>
<dbReference type="PANTHER" id="PTHR46652">
    <property type="entry name" value="LEUCINE-RICH REPEAT AND IQ DOMAIN-CONTAINING PROTEIN 1-RELATED"/>
    <property type="match status" value="1"/>
</dbReference>
<dbReference type="InterPro" id="IPR001611">
    <property type="entry name" value="Leu-rich_rpt"/>
</dbReference>
<dbReference type="Gene3D" id="3.80.10.10">
    <property type="entry name" value="Ribonuclease Inhibitor"/>
    <property type="match status" value="2"/>
</dbReference>
<evidence type="ECO:0008006" key="6">
    <source>
        <dbReference type="Google" id="ProtNLM"/>
    </source>
</evidence>
<dbReference type="Pfam" id="PF12799">
    <property type="entry name" value="LRR_4"/>
    <property type="match status" value="2"/>
</dbReference>
<proteinExistence type="predicted"/>
<evidence type="ECO:0000313" key="4">
    <source>
        <dbReference type="EMBL" id="KIW02437.1"/>
    </source>
</evidence>
<keyword evidence="5" id="KW-1185">Reference proteome</keyword>
<dbReference type="PROSITE" id="PS51450">
    <property type="entry name" value="LRR"/>
    <property type="match status" value="8"/>
</dbReference>
<dbReference type="STRING" id="253628.A0A0D1YP38"/>
<dbReference type="AlphaFoldDB" id="A0A0D1YP38"/>
<dbReference type="PANTHER" id="PTHR46652:SF3">
    <property type="entry name" value="LEUCINE-RICH REPEAT-CONTAINING PROTEIN 9"/>
    <property type="match status" value="1"/>
</dbReference>
<dbReference type="SMART" id="SM00365">
    <property type="entry name" value="LRR_SD22"/>
    <property type="match status" value="10"/>
</dbReference>
<name>A0A0D1YP38_9PEZI</name>
<dbReference type="RefSeq" id="XP_016212306.1">
    <property type="nucleotide sequence ID" value="XM_016359858.1"/>
</dbReference>
<dbReference type="FunCoup" id="A0A0D1YP38">
    <property type="interactions" value="296"/>
</dbReference>
<dbReference type="Proteomes" id="UP000053259">
    <property type="component" value="Unassembled WGS sequence"/>
</dbReference>
<dbReference type="EMBL" id="KN847549">
    <property type="protein sequence ID" value="KIW02437.1"/>
    <property type="molecule type" value="Genomic_DNA"/>
</dbReference>
<feature type="region of interest" description="Disordered" evidence="3">
    <location>
        <begin position="1"/>
        <end position="42"/>
    </location>
</feature>
<accession>A0A0D1YP38</accession>
<keyword evidence="1" id="KW-0433">Leucine-rich repeat</keyword>
<dbReference type="FunFam" id="3.80.10.10:FF:000446">
    <property type="entry name" value="Protein phosphatase 1 regulatory subunit SDS22"/>
    <property type="match status" value="1"/>
</dbReference>